<protein>
    <submittedName>
        <fullName evidence="2">Uncharacterized protein</fullName>
    </submittedName>
</protein>
<dbReference type="Gramene" id="PHT86095">
    <property type="protein sequence ID" value="PHT86095"/>
    <property type="gene ID" value="T459_08201"/>
</dbReference>
<dbReference type="EMBL" id="AYRZ02000003">
    <property type="protein sequence ID" value="PHT86095.1"/>
    <property type="molecule type" value="Genomic_DNA"/>
</dbReference>
<accession>A0A2G2ZVV0</accession>
<evidence type="ECO:0000256" key="1">
    <source>
        <dbReference type="SAM" id="MobiDB-lite"/>
    </source>
</evidence>
<dbReference type="OMA" id="KEMDSHY"/>
<dbReference type="Proteomes" id="UP000222542">
    <property type="component" value="Unassembled WGS sequence"/>
</dbReference>
<dbReference type="PANTHER" id="PTHR33022">
    <property type="entry name" value="DUF1985 DOMAIN-CONTAINING PROTEIN"/>
    <property type="match status" value="1"/>
</dbReference>
<dbReference type="AlphaFoldDB" id="A0A2G2ZVV0"/>
<evidence type="ECO:0000313" key="3">
    <source>
        <dbReference type="Proteomes" id="UP000222542"/>
    </source>
</evidence>
<feature type="region of interest" description="Disordered" evidence="1">
    <location>
        <begin position="1"/>
        <end position="45"/>
    </location>
</feature>
<organism evidence="2 3">
    <name type="scientific">Capsicum annuum</name>
    <name type="common">Capsicum pepper</name>
    <dbReference type="NCBI Taxonomy" id="4072"/>
    <lineage>
        <taxon>Eukaryota</taxon>
        <taxon>Viridiplantae</taxon>
        <taxon>Streptophyta</taxon>
        <taxon>Embryophyta</taxon>
        <taxon>Tracheophyta</taxon>
        <taxon>Spermatophyta</taxon>
        <taxon>Magnoliopsida</taxon>
        <taxon>eudicotyledons</taxon>
        <taxon>Gunneridae</taxon>
        <taxon>Pentapetalae</taxon>
        <taxon>asterids</taxon>
        <taxon>lamiids</taxon>
        <taxon>Solanales</taxon>
        <taxon>Solanaceae</taxon>
        <taxon>Solanoideae</taxon>
        <taxon>Capsiceae</taxon>
        <taxon>Capsicum</taxon>
    </lineage>
</organism>
<comment type="caution">
    <text evidence="2">The sequence shown here is derived from an EMBL/GenBank/DDBJ whole genome shotgun (WGS) entry which is preliminary data.</text>
</comment>
<evidence type="ECO:0000313" key="2">
    <source>
        <dbReference type="EMBL" id="PHT86095.1"/>
    </source>
</evidence>
<gene>
    <name evidence="2" type="ORF">T459_08201</name>
</gene>
<reference evidence="2 3" key="2">
    <citation type="journal article" date="2017" name="Genome Biol.">
        <title>New reference genome sequences of hot pepper reveal the massive evolution of plant disease-resistance genes by retroduplication.</title>
        <authorList>
            <person name="Kim S."/>
            <person name="Park J."/>
            <person name="Yeom S.I."/>
            <person name="Kim Y.M."/>
            <person name="Seo E."/>
            <person name="Kim K.T."/>
            <person name="Kim M.S."/>
            <person name="Lee J.M."/>
            <person name="Cheong K."/>
            <person name="Shin H.S."/>
            <person name="Kim S.B."/>
            <person name="Han K."/>
            <person name="Lee J."/>
            <person name="Park M."/>
            <person name="Lee H.A."/>
            <person name="Lee H.Y."/>
            <person name="Lee Y."/>
            <person name="Oh S."/>
            <person name="Lee J.H."/>
            <person name="Choi E."/>
            <person name="Choi E."/>
            <person name="Lee S.E."/>
            <person name="Jeon J."/>
            <person name="Kim H."/>
            <person name="Choi G."/>
            <person name="Song H."/>
            <person name="Lee J."/>
            <person name="Lee S.C."/>
            <person name="Kwon J.K."/>
            <person name="Lee H.Y."/>
            <person name="Koo N."/>
            <person name="Hong Y."/>
            <person name="Kim R.W."/>
            <person name="Kang W.H."/>
            <person name="Huh J.H."/>
            <person name="Kang B.C."/>
            <person name="Yang T.J."/>
            <person name="Lee Y.H."/>
            <person name="Bennetzen J.L."/>
            <person name="Choi D."/>
        </authorList>
    </citation>
    <scope>NUCLEOTIDE SEQUENCE [LARGE SCALE GENOMIC DNA]</scope>
    <source>
        <strain evidence="3">cv. CM334</strain>
    </source>
</reference>
<keyword evidence="3" id="KW-1185">Reference proteome</keyword>
<proteinExistence type="predicted"/>
<sequence length="166" mass="19407">MTERHWDLPNSQIPPDFPDAQVRKLQASKEKAPAKRERKKSSVLRKEMDSHYRVNASGLGFRQLNFVIAYPQSKNLFYLMSERKTCWNNEGLWRICVCLYRNIKRRTTSSFMWVDSACQRACYASLLWHYGVEKTNEGYTSDNGDLPRPKKNVIEEIEANAIVTLE</sequence>
<name>A0A2G2ZVV0_CAPAN</name>
<dbReference type="PANTHER" id="PTHR33022:SF13">
    <property type="entry name" value="UBIQUITIN-LIKE PROTEASE FAMILY PROFILE DOMAIN-CONTAINING PROTEIN"/>
    <property type="match status" value="1"/>
</dbReference>
<reference evidence="2 3" key="1">
    <citation type="journal article" date="2014" name="Nat. Genet.">
        <title>Genome sequence of the hot pepper provides insights into the evolution of pungency in Capsicum species.</title>
        <authorList>
            <person name="Kim S."/>
            <person name="Park M."/>
            <person name="Yeom S.I."/>
            <person name="Kim Y.M."/>
            <person name="Lee J.M."/>
            <person name="Lee H.A."/>
            <person name="Seo E."/>
            <person name="Choi J."/>
            <person name="Cheong K."/>
            <person name="Kim K.T."/>
            <person name="Jung K."/>
            <person name="Lee G.W."/>
            <person name="Oh S.K."/>
            <person name="Bae C."/>
            <person name="Kim S.B."/>
            <person name="Lee H.Y."/>
            <person name="Kim S.Y."/>
            <person name="Kim M.S."/>
            <person name="Kang B.C."/>
            <person name="Jo Y.D."/>
            <person name="Yang H.B."/>
            <person name="Jeong H.J."/>
            <person name="Kang W.H."/>
            <person name="Kwon J.K."/>
            <person name="Shin C."/>
            <person name="Lim J.Y."/>
            <person name="Park J.H."/>
            <person name="Huh J.H."/>
            <person name="Kim J.S."/>
            <person name="Kim B.D."/>
            <person name="Cohen O."/>
            <person name="Paran I."/>
            <person name="Suh M.C."/>
            <person name="Lee S.B."/>
            <person name="Kim Y.K."/>
            <person name="Shin Y."/>
            <person name="Noh S.J."/>
            <person name="Park J."/>
            <person name="Seo Y.S."/>
            <person name="Kwon S.Y."/>
            <person name="Kim H.A."/>
            <person name="Park J.M."/>
            <person name="Kim H.J."/>
            <person name="Choi S.B."/>
            <person name="Bosland P.W."/>
            <person name="Reeves G."/>
            <person name="Jo S.H."/>
            <person name="Lee B.W."/>
            <person name="Cho H.T."/>
            <person name="Choi H.S."/>
            <person name="Lee M.S."/>
            <person name="Yu Y."/>
            <person name="Do Choi Y."/>
            <person name="Park B.S."/>
            <person name="van Deynze A."/>
            <person name="Ashrafi H."/>
            <person name="Hill T."/>
            <person name="Kim W.T."/>
            <person name="Pai H.S."/>
            <person name="Ahn H.K."/>
            <person name="Yeam I."/>
            <person name="Giovannoni J.J."/>
            <person name="Rose J.K."/>
            <person name="Sorensen I."/>
            <person name="Lee S.J."/>
            <person name="Kim R.W."/>
            <person name="Choi I.Y."/>
            <person name="Choi B.S."/>
            <person name="Lim J.S."/>
            <person name="Lee Y.H."/>
            <person name="Choi D."/>
        </authorList>
    </citation>
    <scope>NUCLEOTIDE SEQUENCE [LARGE SCALE GENOMIC DNA]</scope>
    <source>
        <strain evidence="3">cv. CM334</strain>
    </source>
</reference>